<dbReference type="Gene3D" id="3.40.309.10">
    <property type="entry name" value="Aldehyde Dehydrogenase, Chain A, domain 2"/>
    <property type="match status" value="1"/>
</dbReference>
<evidence type="ECO:0000256" key="2">
    <source>
        <dbReference type="ARBA" id="ARBA00013002"/>
    </source>
</evidence>
<accession>A0AAJ5YXW4</accession>
<feature type="domain" description="Aldehyde dehydrogenase" evidence="8">
    <location>
        <begin position="41"/>
        <end position="291"/>
    </location>
</feature>
<gene>
    <name evidence="9" type="primary">PRO2</name>
    <name evidence="9" type="ORF">MARU1_001012</name>
</gene>
<dbReference type="EMBL" id="CP119917">
    <property type="protein sequence ID" value="WFD15001.1"/>
    <property type="molecule type" value="Genomic_DNA"/>
</dbReference>
<dbReference type="InterPro" id="IPR000965">
    <property type="entry name" value="GPR_dom"/>
</dbReference>
<name>A0AAJ5YXW4_9BASI</name>
<dbReference type="GO" id="GO:0004350">
    <property type="term" value="F:glutamate-5-semialdehyde dehydrogenase activity"/>
    <property type="evidence" value="ECO:0007669"/>
    <property type="project" value="UniProtKB-EC"/>
</dbReference>
<dbReference type="EC" id="1.2.1.41" evidence="2"/>
<dbReference type="CDD" id="cd07079">
    <property type="entry name" value="ALDH_F18-19_ProA-GPR"/>
    <property type="match status" value="1"/>
</dbReference>
<keyword evidence="5" id="KW-0521">NADP</keyword>
<protein>
    <recommendedName>
        <fullName evidence="2">glutamate-5-semialdehyde dehydrogenase</fullName>
        <ecNumber evidence="2">1.2.1.41</ecNumber>
    </recommendedName>
</protein>
<keyword evidence="10" id="KW-1185">Reference proteome</keyword>
<dbReference type="SUPFAM" id="SSF53720">
    <property type="entry name" value="ALDH-like"/>
    <property type="match status" value="1"/>
</dbReference>
<sequence length="487" mass="52118">MESSATVVARQAREAFDDVQQRLSLGPAGEADAQRVKALHAIRRALEQAQDEIRAANQRDVEEATALVQQGKLSAQLVSRLDLFAKAGKWESMVQGVSDVASLPSPLDVCTKATRLADASPASESRDATGTLDLYRVTCPIGVLLCIFEARPEVIVNIASLAIKSGNAAILKGGKESRHSGQVLSRCISEALSQSDMPPHLIQTVESREEIRTLLQEDRYINLVIPRGSNEMVRHIQREARVPVMGHADGLCAAYVHHDAPAKLTIETVLDAKLDYPSACNALETLLLHRHHLASGLWLSLGKALIHAGVRLHCDEASRTALVPGLSESEAALVVAATDADFDTEYLDLDLAVRVVDSVQEAVHHIQTHGSGHTDTILCAPLNGEASSASVRSAADIFTRSLSSSSVYVNASTRFADGFRYGFGAEVGISTGRIHARGPVGLEGLVTYKYVLRSAGSGAQTAAAFSPGAHQRAWSHQPIEAVYPSLT</sequence>
<dbReference type="InterPro" id="IPR015590">
    <property type="entry name" value="Aldehyde_DH_dom"/>
</dbReference>
<evidence type="ECO:0000256" key="5">
    <source>
        <dbReference type="ARBA" id="ARBA00022857"/>
    </source>
</evidence>
<dbReference type="Pfam" id="PF00171">
    <property type="entry name" value="Aldedh"/>
    <property type="match status" value="1"/>
</dbReference>
<dbReference type="InterPro" id="IPR016162">
    <property type="entry name" value="Ald_DH_N"/>
</dbReference>
<dbReference type="InterPro" id="IPR020593">
    <property type="entry name" value="G-glutamylP_reductase_CS"/>
</dbReference>
<dbReference type="NCBIfam" id="NF001221">
    <property type="entry name" value="PRK00197.1"/>
    <property type="match status" value="1"/>
</dbReference>
<dbReference type="PANTHER" id="PTHR11063:SF8">
    <property type="entry name" value="DELTA-1-PYRROLINE-5-CARBOXYLATE SYNTHASE"/>
    <property type="match status" value="1"/>
</dbReference>
<proteinExistence type="inferred from homology"/>
<evidence type="ECO:0000256" key="1">
    <source>
        <dbReference type="ARBA" id="ARBA00004985"/>
    </source>
</evidence>
<evidence type="ECO:0000256" key="6">
    <source>
        <dbReference type="ARBA" id="ARBA00023002"/>
    </source>
</evidence>
<dbReference type="Proteomes" id="UP001217582">
    <property type="component" value="Chromosome 2"/>
</dbReference>
<dbReference type="InterPro" id="IPR016163">
    <property type="entry name" value="Ald_DH_C"/>
</dbReference>
<dbReference type="InterPro" id="IPR016161">
    <property type="entry name" value="Ald_DH/histidinol_DH"/>
</dbReference>
<dbReference type="Gene3D" id="3.40.605.10">
    <property type="entry name" value="Aldehyde Dehydrogenase, Chain A, domain 1"/>
    <property type="match status" value="1"/>
</dbReference>
<reference evidence="9 10" key="1">
    <citation type="submission" date="2023-03" db="EMBL/GenBank/DDBJ databases">
        <title>Mating type loci evolution in Malassezia.</title>
        <authorList>
            <person name="Coelho M.A."/>
        </authorList>
    </citation>
    <scope>NUCLEOTIDE SEQUENCE [LARGE SCALE GENOMIC DNA]</scope>
    <source>
        <strain evidence="9 10">CBS 13387</strain>
    </source>
</reference>
<dbReference type="HAMAP" id="MF_00412">
    <property type="entry name" value="ProA"/>
    <property type="match status" value="1"/>
</dbReference>
<dbReference type="PANTHER" id="PTHR11063">
    <property type="entry name" value="GLUTAMATE SEMIALDEHYDE DEHYDROGENASE"/>
    <property type="match status" value="1"/>
</dbReference>
<dbReference type="PROSITE" id="PS01223">
    <property type="entry name" value="PROA"/>
    <property type="match status" value="1"/>
</dbReference>
<keyword evidence="4" id="KW-0641">Proline biosynthesis</keyword>
<evidence type="ECO:0000259" key="8">
    <source>
        <dbReference type="Pfam" id="PF00171"/>
    </source>
</evidence>
<keyword evidence="6 9" id="KW-0560">Oxidoreductase</keyword>
<evidence type="ECO:0000256" key="3">
    <source>
        <dbReference type="ARBA" id="ARBA00022605"/>
    </source>
</evidence>
<dbReference type="GO" id="GO:0008652">
    <property type="term" value="P:amino acid biosynthetic process"/>
    <property type="evidence" value="ECO:0007669"/>
    <property type="project" value="UniProtKB-KW"/>
</dbReference>
<evidence type="ECO:0000313" key="10">
    <source>
        <dbReference type="Proteomes" id="UP001217582"/>
    </source>
</evidence>
<comment type="catalytic activity">
    <reaction evidence="7">
        <text>L-glutamate 5-semialdehyde + phosphate + NADP(+) = L-glutamyl 5-phosphate + NADPH + H(+)</text>
        <dbReference type="Rhea" id="RHEA:19541"/>
        <dbReference type="ChEBI" id="CHEBI:15378"/>
        <dbReference type="ChEBI" id="CHEBI:43474"/>
        <dbReference type="ChEBI" id="CHEBI:57783"/>
        <dbReference type="ChEBI" id="CHEBI:58066"/>
        <dbReference type="ChEBI" id="CHEBI:58274"/>
        <dbReference type="ChEBI" id="CHEBI:58349"/>
        <dbReference type="EC" id="1.2.1.41"/>
    </reaction>
</comment>
<keyword evidence="3" id="KW-0028">Amino-acid biosynthesis</keyword>
<comment type="pathway">
    <text evidence="1">Amino-acid biosynthesis; L-proline biosynthesis; L-glutamate 5-semialdehyde from L-glutamate: step 2/2.</text>
</comment>
<evidence type="ECO:0000256" key="7">
    <source>
        <dbReference type="ARBA" id="ARBA00049024"/>
    </source>
</evidence>
<dbReference type="AlphaFoldDB" id="A0AAJ5YXW4"/>
<dbReference type="NCBIfam" id="TIGR00407">
    <property type="entry name" value="proA"/>
    <property type="match status" value="1"/>
</dbReference>
<evidence type="ECO:0000313" key="9">
    <source>
        <dbReference type="EMBL" id="WFD15001.1"/>
    </source>
</evidence>
<evidence type="ECO:0000256" key="4">
    <source>
        <dbReference type="ARBA" id="ARBA00022650"/>
    </source>
</evidence>
<organism evidence="9 10">
    <name type="scientific">Malassezia arunalokei</name>
    <dbReference type="NCBI Taxonomy" id="1514897"/>
    <lineage>
        <taxon>Eukaryota</taxon>
        <taxon>Fungi</taxon>
        <taxon>Dikarya</taxon>
        <taxon>Basidiomycota</taxon>
        <taxon>Ustilaginomycotina</taxon>
        <taxon>Malasseziomycetes</taxon>
        <taxon>Malasseziales</taxon>
        <taxon>Malasseziaceae</taxon>
        <taxon>Malassezia</taxon>
    </lineage>
</organism>